<organism evidence="2 3">
    <name type="scientific">Candidatus Rickettsia kedanie</name>
    <dbReference type="NCBI Taxonomy" id="3115352"/>
    <lineage>
        <taxon>Bacteria</taxon>
        <taxon>Pseudomonadati</taxon>
        <taxon>Pseudomonadota</taxon>
        <taxon>Alphaproteobacteria</taxon>
        <taxon>Rickettsiales</taxon>
        <taxon>Rickettsiaceae</taxon>
        <taxon>Rickettsieae</taxon>
        <taxon>Rickettsia</taxon>
        <taxon>spotted fever group</taxon>
    </lineage>
</organism>
<dbReference type="Proteomes" id="UP001628124">
    <property type="component" value="Unassembled WGS sequence"/>
</dbReference>
<feature type="compositionally biased region" description="Polar residues" evidence="1">
    <location>
        <begin position="257"/>
        <end position="268"/>
    </location>
</feature>
<comment type="caution">
    <text evidence="2">The sequence shown here is derived from an EMBL/GenBank/DDBJ whole genome shotgun (WGS) entry which is preliminary data.</text>
</comment>
<dbReference type="RefSeq" id="WP_412708693.1">
    <property type="nucleotide sequence ID" value="NZ_BAABMM010000048.1"/>
</dbReference>
<sequence length="268" mass="30227">MLTIDATMIDFEVYAIDVISAAQKFILPVPQLEGGGERLIYNAGKNKGHDIHNWSGEPIGERGFIFYNYKDNTIQAVQGDGTGVIIFNLVDQEQANKLKSAIHKCNTNIDQLTLDDLKNIMSFAYDELDLGDVYNSDKTFIRNKMKSIERDKITECCGLHIRDDRDICQAVYIEGHGQFYGPAATPQQFTQGAVIVKQDQDYRLVQPDIFVKTYKKYPNAVKIQLADMKVFNPKVNDIENRKPSAVERLNASRAKSKSPQPGTSRMGR</sequence>
<reference evidence="2 3" key="1">
    <citation type="journal article" date="2024" name="Microbiol. Immunol.">
        <title>Discovery of a novel spotted fever group Rickettsia, 'Candidatus Rickettsia kedanie,' in unfed larval chigger mites, Leptotrombidium scutellare.</title>
        <authorList>
            <person name="Ogawa M."/>
            <person name="Matsutani M."/>
            <person name="Katayama T."/>
            <person name="Takada N."/>
            <person name="Noda S."/>
            <person name="Takahashi M."/>
            <person name="Kageyama D."/>
            <person name="Hanaoka N."/>
            <person name="Ebihara H."/>
        </authorList>
    </citation>
    <scope>NUCLEOTIDE SEQUENCE [LARGE SCALE GENOMIC DNA]</scope>
    <source>
        <strain evidence="2 3">KNCP2-13</strain>
    </source>
</reference>
<gene>
    <name evidence="2" type="ORF">KNCP2_13880</name>
</gene>
<name>A0ABP9TY88_9RICK</name>
<protein>
    <submittedName>
        <fullName evidence="2">Uncharacterized protein</fullName>
    </submittedName>
</protein>
<accession>A0ABP9TY88</accession>
<proteinExistence type="predicted"/>
<evidence type="ECO:0000313" key="3">
    <source>
        <dbReference type="Proteomes" id="UP001628124"/>
    </source>
</evidence>
<feature type="region of interest" description="Disordered" evidence="1">
    <location>
        <begin position="239"/>
        <end position="268"/>
    </location>
</feature>
<evidence type="ECO:0000313" key="2">
    <source>
        <dbReference type="EMBL" id="GAA5253098.1"/>
    </source>
</evidence>
<keyword evidence="3" id="KW-1185">Reference proteome</keyword>
<dbReference type="EMBL" id="BAABMM010000048">
    <property type="protein sequence ID" value="GAA5253098.1"/>
    <property type="molecule type" value="Genomic_DNA"/>
</dbReference>
<evidence type="ECO:0000256" key="1">
    <source>
        <dbReference type="SAM" id="MobiDB-lite"/>
    </source>
</evidence>